<gene>
    <name evidence="4 5" type="primary">Sema3f</name>
</gene>
<dbReference type="ExpressionAtlas" id="A0A0A6YWS0">
    <property type="expression patterns" value="baseline and differential"/>
</dbReference>
<dbReference type="GO" id="GO:0030215">
    <property type="term" value="F:semaphorin receptor binding"/>
    <property type="evidence" value="ECO:0007669"/>
    <property type="project" value="InterPro"/>
</dbReference>
<proteinExistence type="evidence at protein level"/>
<evidence type="ECO:0000313" key="6">
    <source>
        <dbReference type="Proteomes" id="UP000000589"/>
    </source>
</evidence>
<dbReference type="HOGENOM" id="CLU_981913_0_0_1"/>
<organism evidence="4 6">
    <name type="scientific">Mus musculus</name>
    <name type="common">Mouse</name>
    <dbReference type="NCBI Taxonomy" id="10090"/>
    <lineage>
        <taxon>Eukaryota</taxon>
        <taxon>Metazoa</taxon>
        <taxon>Chordata</taxon>
        <taxon>Craniata</taxon>
        <taxon>Vertebrata</taxon>
        <taxon>Euteleostomi</taxon>
        <taxon>Mammalia</taxon>
        <taxon>Eutheria</taxon>
        <taxon>Euarchontoglires</taxon>
        <taxon>Glires</taxon>
        <taxon>Rodentia</taxon>
        <taxon>Myomorpha</taxon>
        <taxon>Muroidea</taxon>
        <taxon>Muridae</taxon>
        <taxon>Murinae</taxon>
        <taxon>Mus</taxon>
        <taxon>Mus</taxon>
    </lineage>
</organism>
<dbReference type="VEuPathDB" id="HostDB:ENSMUSG00000034684"/>
<dbReference type="PANTHER" id="PTHR11036:SF27">
    <property type="entry name" value="SEMAPHORIN-3F"/>
    <property type="match status" value="1"/>
</dbReference>
<keyword evidence="1" id="KW-0325">Glycoprotein</keyword>
<dbReference type="Antibodypedia" id="30785">
    <property type="antibodies" value="180 antibodies from 28 providers"/>
</dbReference>
<evidence type="ECO:0000313" key="5">
    <source>
        <dbReference type="MGI" id="MGI:1096347"/>
    </source>
</evidence>
<keyword evidence="6" id="KW-1185">Reference proteome</keyword>
<reference evidence="4 6" key="1">
    <citation type="journal article" date="2009" name="PLoS Biol.">
        <title>Lineage-specific biology revealed by a finished genome assembly of the mouse.</title>
        <authorList>
            <consortium name="Mouse Genome Sequencing Consortium"/>
            <person name="Church D.M."/>
            <person name="Goodstadt L."/>
            <person name="Hillier L.W."/>
            <person name="Zody M.C."/>
            <person name="Goldstein S."/>
            <person name="She X."/>
            <person name="Bult C.J."/>
            <person name="Agarwala R."/>
            <person name="Cherry J.L."/>
            <person name="DiCuccio M."/>
            <person name="Hlavina W."/>
            <person name="Kapustin Y."/>
            <person name="Meric P."/>
            <person name="Maglott D."/>
            <person name="Birtle Z."/>
            <person name="Marques A.C."/>
            <person name="Graves T."/>
            <person name="Zhou S."/>
            <person name="Teague B."/>
            <person name="Potamousis K."/>
            <person name="Churas C."/>
            <person name="Place M."/>
            <person name="Herschleb J."/>
            <person name="Runnheim R."/>
            <person name="Forrest D."/>
            <person name="Amos-Landgraf J."/>
            <person name="Schwartz D.C."/>
            <person name="Cheng Z."/>
            <person name="Lindblad-Toh K."/>
            <person name="Eichler E.E."/>
            <person name="Ponting C.P."/>
        </authorList>
    </citation>
    <scope>NUCLEOTIDE SEQUENCE [LARGE SCALE GENOMIC DNA]</scope>
    <source>
        <strain evidence="4 6">C57BL/6J</strain>
    </source>
</reference>
<accession>A0A0A6YWS0</accession>
<dbReference type="PANTHER" id="PTHR11036">
    <property type="entry name" value="SEMAPHORIN"/>
    <property type="match status" value="1"/>
</dbReference>
<dbReference type="InterPro" id="IPR036352">
    <property type="entry name" value="Semap_dom_sf"/>
</dbReference>
<dbReference type="PROSITE" id="PS51004">
    <property type="entry name" value="SEMA"/>
    <property type="match status" value="1"/>
</dbReference>
<dbReference type="SUPFAM" id="SSF101912">
    <property type="entry name" value="Sema domain"/>
    <property type="match status" value="1"/>
</dbReference>
<dbReference type="ProteomicsDB" id="357763"/>
<reference evidence="4" key="3">
    <citation type="submission" date="2025-08" db="UniProtKB">
        <authorList>
            <consortium name="Ensembl"/>
        </authorList>
    </citation>
    <scope>IDENTIFICATION</scope>
    <source>
        <strain evidence="4">C57BL/6J</strain>
    </source>
</reference>
<dbReference type="InterPro" id="IPR015943">
    <property type="entry name" value="WD40/YVTN_repeat-like_dom_sf"/>
</dbReference>
<dbReference type="AlphaFoldDB" id="A0A0A6YWS0"/>
<keyword evidence="7" id="KW-1267">Proteomics identification</keyword>
<reference evidence="4 6" key="2">
    <citation type="journal article" date="2011" name="PLoS Biol.">
        <title>Modernizing reference genome assemblies.</title>
        <authorList>
            <person name="Church D.M."/>
            <person name="Schneider V.A."/>
            <person name="Graves T."/>
            <person name="Auger K."/>
            <person name="Cunningham F."/>
            <person name="Bouk N."/>
            <person name="Chen H.C."/>
            <person name="Agarwala R."/>
            <person name="McLaren W.M."/>
            <person name="Ritchie G.R."/>
            <person name="Albracht D."/>
            <person name="Kremitzki M."/>
            <person name="Rock S."/>
            <person name="Kotkiewicz H."/>
            <person name="Kremitzki C."/>
            <person name="Wollam A."/>
            <person name="Trani L."/>
            <person name="Fulton L."/>
            <person name="Fulton R."/>
            <person name="Matthews L."/>
            <person name="Whitehead S."/>
            <person name="Chow W."/>
            <person name="Torrance J."/>
            <person name="Dunn M."/>
            <person name="Harden G."/>
            <person name="Threadgold G."/>
            <person name="Wood J."/>
            <person name="Collins J."/>
            <person name="Heath P."/>
            <person name="Griffiths G."/>
            <person name="Pelan S."/>
            <person name="Grafham D."/>
            <person name="Eichler E.E."/>
            <person name="Weinstock G."/>
            <person name="Mardis E.R."/>
            <person name="Wilson R.K."/>
            <person name="Howe K."/>
            <person name="Flicek P."/>
            <person name="Hubbard T."/>
        </authorList>
    </citation>
    <scope>NUCLEOTIDE SEQUENCE [LARGE SCALE GENOMIC DNA]</scope>
    <source>
        <strain evidence="4 6">C57BL/6J</strain>
    </source>
</reference>
<dbReference type="Proteomes" id="UP000000589">
    <property type="component" value="Chromosome 9"/>
</dbReference>
<dbReference type="AGR" id="MGI:1096347"/>
<dbReference type="Gene3D" id="2.130.10.10">
    <property type="entry name" value="YVTN repeat-like/Quinoprotein amine dehydrogenase"/>
    <property type="match status" value="1"/>
</dbReference>
<comment type="caution">
    <text evidence="2">Lacks conserved residue(s) required for the propagation of feature annotation.</text>
</comment>
<dbReference type="MGI" id="MGI:1096347">
    <property type="gene designation" value="Sema3f"/>
</dbReference>
<reference evidence="4" key="4">
    <citation type="submission" date="2025-09" db="UniProtKB">
        <authorList>
            <consortium name="Ensembl"/>
        </authorList>
    </citation>
    <scope>IDENTIFICATION</scope>
    <source>
        <strain evidence="4">C57BL/6J</strain>
    </source>
</reference>
<dbReference type="SMR" id="A0A0A6YWS0"/>
<evidence type="ECO:0000256" key="2">
    <source>
        <dbReference type="PROSITE-ProRule" id="PRU00352"/>
    </source>
</evidence>
<dbReference type="InterPro" id="IPR027231">
    <property type="entry name" value="Semaphorin"/>
</dbReference>
<protein>
    <submittedName>
        <fullName evidence="4">Sema domain, immunoglobulin domain (Ig), short basic domain, secreted, (semaphorin) 3F</fullName>
    </submittedName>
</protein>
<dbReference type="Ensembl" id="ENSMUST00000192783.6">
    <property type="protein sequence ID" value="ENSMUSP00000141668.2"/>
    <property type="gene ID" value="ENSMUSG00000034684.13"/>
</dbReference>
<evidence type="ECO:0007829" key="7">
    <source>
        <dbReference type="PeptideAtlas" id="A0A0A6YWS0"/>
    </source>
</evidence>
<dbReference type="SMART" id="SM00630">
    <property type="entry name" value="Sema"/>
    <property type="match status" value="1"/>
</dbReference>
<evidence type="ECO:0000256" key="1">
    <source>
        <dbReference type="ARBA" id="ARBA00023180"/>
    </source>
</evidence>
<feature type="domain" description="Sema" evidence="3">
    <location>
        <begin position="1"/>
        <end position="284"/>
    </location>
</feature>
<sequence length="284" mass="31093">DEDHDRMYVGSKDYVLSLDLHDINREPLIIHWAASPQRIEECILSGKDGNGECGNFVRLIQPWNRTHLYVCGTGAYNPMCTYVNRGRRAQALPWTQMQVVRGRGSRATDGADRPTPTAPRQCPQVLKAAPAGLLSASVGPLQARNPEATRITSSTWSLRNWSQEKANVPMTPSWTQPQPSSMRNSMQECTSILWVPMQPFSARWGSRQPCAQISTTPGGSMILPSYMLSSSLTVQSAMTINSTSSSESARQRRHRTLLCMPASGASASTMTVAIAAWSTSGAHS</sequence>
<dbReference type="Bgee" id="ENSMUSG00000034684">
    <property type="expression patterns" value="Expressed in ectoplacental cone and 177 other cell types or tissues"/>
</dbReference>
<dbReference type="GeneTree" id="ENSGT00940000156703"/>
<evidence type="ECO:0000313" key="4">
    <source>
        <dbReference type="Ensembl" id="ENSMUSP00000141668.2"/>
    </source>
</evidence>
<evidence type="ECO:0000259" key="3">
    <source>
        <dbReference type="PROSITE" id="PS51004"/>
    </source>
</evidence>
<name>A0A0A6YWS0_MOUSE</name>
<feature type="non-terminal residue" evidence="4">
    <location>
        <position position="1"/>
    </location>
</feature>
<dbReference type="InterPro" id="IPR001627">
    <property type="entry name" value="Semap_dom"/>
</dbReference>